<evidence type="ECO:0000256" key="6">
    <source>
        <dbReference type="ARBA" id="ARBA00023136"/>
    </source>
</evidence>
<dbReference type="RefSeq" id="XP_006818712.1">
    <property type="nucleotide sequence ID" value="XM_006818649.1"/>
</dbReference>
<evidence type="ECO:0000256" key="7">
    <source>
        <dbReference type="ARBA" id="ARBA00023170"/>
    </source>
</evidence>
<evidence type="ECO:0000256" key="4">
    <source>
        <dbReference type="ARBA" id="ARBA00022989"/>
    </source>
</evidence>
<dbReference type="PRINTS" id="PR00237">
    <property type="entry name" value="GPCRRHODOPSN"/>
</dbReference>
<dbReference type="Gene3D" id="1.20.1070.10">
    <property type="entry name" value="Rhodopsin 7-helix transmembrane proteins"/>
    <property type="match status" value="1"/>
</dbReference>
<evidence type="ECO:0000256" key="2">
    <source>
        <dbReference type="ARBA" id="ARBA00022475"/>
    </source>
</evidence>
<keyword evidence="3 9" id="KW-0812">Transmembrane</keyword>
<evidence type="ECO:0000256" key="1">
    <source>
        <dbReference type="ARBA" id="ARBA00004651"/>
    </source>
</evidence>
<proteinExistence type="inferred from homology"/>
<evidence type="ECO:0000256" key="9">
    <source>
        <dbReference type="RuleBase" id="RU000688"/>
    </source>
</evidence>
<evidence type="ECO:0000256" key="3">
    <source>
        <dbReference type="ARBA" id="ARBA00022692"/>
    </source>
</evidence>
<evidence type="ECO:0000256" key="8">
    <source>
        <dbReference type="ARBA" id="ARBA00023224"/>
    </source>
</evidence>
<dbReference type="SUPFAM" id="SSF81321">
    <property type="entry name" value="Family A G protein-coupled receptor-like"/>
    <property type="match status" value="1"/>
</dbReference>
<feature type="transmembrane region" description="Helical" evidence="11">
    <location>
        <begin position="12"/>
        <end position="29"/>
    </location>
</feature>
<keyword evidence="5 9" id="KW-0297">G-protein coupled receptor</keyword>
<feature type="transmembrane region" description="Helical" evidence="11">
    <location>
        <begin position="50"/>
        <end position="69"/>
    </location>
</feature>
<dbReference type="GeneID" id="100375277"/>
<keyword evidence="8 9" id="KW-0807">Transducer</keyword>
<evidence type="ECO:0000313" key="14">
    <source>
        <dbReference type="RefSeq" id="XP_006818712.1"/>
    </source>
</evidence>
<dbReference type="InterPro" id="IPR000276">
    <property type="entry name" value="GPCR_Rhodpsn"/>
</dbReference>
<evidence type="ECO:0000313" key="13">
    <source>
        <dbReference type="Proteomes" id="UP000694865"/>
    </source>
</evidence>
<evidence type="ECO:0000256" key="10">
    <source>
        <dbReference type="SAM" id="MobiDB-lite"/>
    </source>
</evidence>
<protein>
    <submittedName>
        <fullName evidence="14">Neuromedin-K receptor-like</fullName>
    </submittedName>
</protein>
<gene>
    <name evidence="14" type="primary">LOC100375277</name>
</gene>
<keyword evidence="4 11" id="KW-1133">Transmembrane helix</keyword>
<feature type="transmembrane region" description="Helical" evidence="11">
    <location>
        <begin position="100"/>
        <end position="121"/>
    </location>
</feature>
<dbReference type="PANTHER" id="PTHR46925:SF2">
    <property type="entry name" value="G-PROTEIN COUPLED RECEPTOR TKR-1-RELATED"/>
    <property type="match status" value="1"/>
</dbReference>
<reference evidence="14" key="1">
    <citation type="submission" date="2025-08" db="UniProtKB">
        <authorList>
            <consortium name="RefSeq"/>
        </authorList>
    </citation>
    <scope>IDENTIFICATION</scope>
    <source>
        <tissue evidence="14">Testes</tissue>
    </source>
</reference>
<evidence type="ECO:0000256" key="5">
    <source>
        <dbReference type="ARBA" id="ARBA00023040"/>
    </source>
</evidence>
<organism evidence="13 14">
    <name type="scientific">Saccoglossus kowalevskii</name>
    <name type="common">Acorn worm</name>
    <dbReference type="NCBI Taxonomy" id="10224"/>
    <lineage>
        <taxon>Eukaryota</taxon>
        <taxon>Metazoa</taxon>
        <taxon>Hemichordata</taxon>
        <taxon>Enteropneusta</taxon>
        <taxon>Harrimaniidae</taxon>
        <taxon>Saccoglossus</taxon>
    </lineage>
</organism>
<sequence>MSQTTLYGRARRPLISVIVSICTLTAIGIDRYFAVMHPLKVRVTKNRTKIVFSIIWLIAISLATVQTVFVRVEENYFDGETVYFCSEWLSEFQFAKAYEIFFLMATYTIPLCILCYTYSCVGVRLWGRTIPGNADKSRDQSQAKAKKKVREQTNRY</sequence>
<dbReference type="Pfam" id="PF00001">
    <property type="entry name" value="7tm_1"/>
    <property type="match status" value="1"/>
</dbReference>
<comment type="subcellular location">
    <subcellularLocation>
        <location evidence="1">Cell membrane</location>
        <topology evidence="1">Multi-pass membrane protein</topology>
    </subcellularLocation>
</comment>
<dbReference type="PROSITE" id="PS00237">
    <property type="entry name" value="G_PROTEIN_RECEP_F1_1"/>
    <property type="match status" value="1"/>
</dbReference>
<keyword evidence="13" id="KW-1185">Reference proteome</keyword>
<dbReference type="PROSITE" id="PS50262">
    <property type="entry name" value="G_PROTEIN_RECEP_F1_2"/>
    <property type="match status" value="1"/>
</dbReference>
<keyword evidence="2" id="KW-1003">Cell membrane</keyword>
<accession>A0ABM0MFC1</accession>
<dbReference type="InterPro" id="IPR017452">
    <property type="entry name" value="GPCR_Rhodpsn_7TM"/>
</dbReference>
<dbReference type="Proteomes" id="UP000694865">
    <property type="component" value="Unplaced"/>
</dbReference>
<dbReference type="InterPro" id="IPR001681">
    <property type="entry name" value="Neurokn_rcpt"/>
</dbReference>
<feature type="domain" description="G-protein coupled receptors family 1 profile" evidence="12">
    <location>
        <begin position="15"/>
        <end position="156"/>
    </location>
</feature>
<keyword evidence="6 11" id="KW-0472">Membrane</keyword>
<dbReference type="PANTHER" id="PTHR46925">
    <property type="entry name" value="G-PROTEIN COUPLED RECEPTOR TKR-1-RELATED"/>
    <property type="match status" value="1"/>
</dbReference>
<feature type="region of interest" description="Disordered" evidence="10">
    <location>
        <begin position="135"/>
        <end position="156"/>
    </location>
</feature>
<keyword evidence="7 9" id="KW-0675">Receptor</keyword>
<evidence type="ECO:0000256" key="11">
    <source>
        <dbReference type="SAM" id="Phobius"/>
    </source>
</evidence>
<name>A0ABM0MFC1_SACKO</name>
<evidence type="ECO:0000259" key="12">
    <source>
        <dbReference type="PROSITE" id="PS50262"/>
    </source>
</evidence>
<comment type="similarity">
    <text evidence="9">Belongs to the G-protein coupled receptor 1 family.</text>
</comment>